<evidence type="ECO:0000259" key="2">
    <source>
        <dbReference type="PROSITE" id="PS51272"/>
    </source>
</evidence>
<dbReference type="Pfam" id="PF00395">
    <property type="entry name" value="SLH"/>
    <property type="match status" value="1"/>
</dbReference>
<dbReference type="Proteomes" id="UP000076967">
    <property type="component" value="Unassembled WGS sequence"/>
</dbReference>
<accession>A0A168K326</accession>
<feature type="domain" description="SLH" evidence="2">
    <location>
        <begin position="727"/>
        <end position="789"/>
    </location>
</feature>
<name>A0A168K326_9BACL</name>
<gene>
    <name evidence="3" type="ORF">PGLA_16840</name>
</gene>
<evidence type="ECO:0000313" key="3">
    <source>
        <dbReference type="EMBL" id="OAB41465.1"/>
    </source>
</evidence>
<feature type="signal peptide" evidence="1">
    <location>
        <begin position="1"/>
        <end position="34"/>
    </location>
</feature>
<keyword evidence="1" id="KW-0732">Signal</keyword>
<dbReference type="InterPro" id="IPR032599">
    <property type="entry name" value="YcdB/YcdC_rep_domain"/>
</dbReference>
<dbReference type="Pfam" id="PF16244">
    <property type="entry name" value="DUF4901"/>
    <property type="match status" value="2"/>
</dbReference>
<reference evidence="3 4" key="1">
    <citation type="submission" date="2016-03" db="EMBL/GenBank/DDBJ databases">
        <title>Draft genome sequence of Paenibacillus glacialis DSM 22343.</title>
        <authorList>
            <person name="Shin S.-K."/>
            <person name="Yi H."/>
        </authorList>
    </citation>
    <scope>NUCLEOTIDE SEQUENCE [LARGE SCALE GENOMIC DNA]</scope>
    <source>
        <strain evidence="3 4">DSM 22343</strain>
    </source>
</reference>
<organism evidence="3 4">
    <name type="scientific">Paenibacillus glacialis</name>
    <dbReference type="NCBI Taxonomy" id="494026"/>
    <lineage>
        <taxon>Bacteria</taxon>
        <taxon>Bacillati</taxon>
        <taxon>Bacillota</taxon>
        <taxon>Bacilli</taxon>
        <taxon>Bacillales</taxon>
        <taxon>Paenibacillaceae</taxon>
        <taxon>Paenibacillus</taxon>
    </lineage>
</organism>
<dbReference type="AlphaFoldDB" id="A0A168K326"/>
<dbReference type="PROSITE" id="PS51272">
    <property type="entry name" value="SLH"/>
    <property type="match status" value="1"/>
</dbReference>
<feature type="chain" id="PRO_5007898285" description="SLH domain-containing protein" evidence="1">
    <location>
        <begin position="35"/>
        <end position="791"/>
    </location>
</feature>
<dbReference type="OrthoDB" id="2652191at2"/>
<sequence length="791" mass="87968">MVNGTSRSYYRVSKVALVSAMTCSLLLPQSFVFADNGGSFHSETVVPDRVKLAIASGQIPIPGSVTSDPTKAKFTKEEAITKVKSLFPILKDATPSSVSFANNHSFPASNNQMVWDIQWNYQTGNTSNGFNSYVDAMTGDLISTYLSFPIDENVAYYPPKFSKEQALKEATAFITKAATSISVKDLQLDDDINNIENRTLFGPVQYSFSFTTLKNGIPSQSDAITVTVDANGNVVQFSKPSDILKYPSSKATITQSEADKQFTADLDVGLYYIPIIKNGPSTDWVLGYRPLEYSMYSIDALTGKRISYEGTAISNSPVTYSEVPSTKNKFKPRNAKDQLSAEEAAKLVQEVAMLPKEHTLLNTNLHPNYMNPKQQSWNLNWGNNTGNAPQSIFPEQSSADIDADTGEILQFRVDSFRTTTSIKDVSIPSGLTKLSKESAKQRAIDLINRLYPNASSELKIINHEDAWNFLAESNQYQYEFQRFYKGTPVSETLTISFDIYGRLQSYYANRSTGLEKLKDTPVLKVTKAEALEAYREQYKKLKLQYSRFGGSNYIDNMNSKVEMRLVYTPTPIDITKSYQVLDAVSGNWVSPYDTSGQIGSRITPTDIKDHLAEKALTTLVEYGVLTPDATGILKPDAVITESDWLSMIVKSITPYYEIYNNLERKPVAGVNPEDPIYNIVNYAVERTWIKNDTTFQAKNELTREQLAVLLTSVVNYSKLSTYLSKDTTVNQFSDAKDINNKGAVATVIHLGLMEGENGKFNPQQKVTKAQAATVIMKLVEIQGKTDQTIGQ</sequence>
<evidence type="ECO:0000313" key="4">
    <source>
        <dbReference type="Proteomes" id="UP000076967"/>
    </source>
</evidence>
<dbReference type="STRING" id="494026.PGLA_16840"/>
<comment type="caution">
    <text evidence="3">The sequence shown here is derived from an EMBL/GenBank/DDBJ whole genome shotgun (WGS) entry which is preliminary data.</text>
</comment>
<dbReference type="RefSeq" id="WP_068534922.1">
    <property type="nucleotide sequence ID" value="NZ_LVJH01000029.1"/>
</dbReference>
<evidence type="ECO:0000256" key="1">
    <source>
        <dbReference type="SAM" id="SignalP"/>
    </source>
</evidence>
<protein>
    <recommendedName>
        <fullName evidence="2">SLH domain-containing protein</fullName>
    </recommendedName>
</protein>
<dbReference type="InterPro" id="IPR001119">
    <property type="entry name" value="SLH_dom"/>
</dbReference>
<dbReference type="EMBL" id="LVJH01000029">
    <property type="protein sequence ID" value="OAB41465.1"/>
    <property type="molecule type" value="Genomic_DNA"/>
</dbReference>
<keyword evidence="4" id="KW-1185">Reference proteome</keyword>
<proteinExistence type="predicted"/>